<dbReference type="InterPro" id="IPR050509">
    <property type="entry name" value="CoA-transferase_III"/>
</dbReference>
<evidence type="ECO:0000313" key="2">
    <source>
        <dbReference type="Proteomes" id="UP000015462"/>
    </source>
</evidence>
<dbReference type="AlphaFoldDB" id="A0AB33Z2J8"/>
<name>A0AB33Z2J8_9GAMM</name>
<dbReference type="Pfam" id="PF02515">
    <property type="entry name" value="CoA_transf_3"/>
    <property type="match status" value="1"/>
</dbReference>
<dbReference type="PANTHER" id="PTHR48228:SF5">
    <property type="entry name" value="ALPHA-METHYLACYL-COA RACEMASE"/>
    <property type="match status" value="1"/>
</dbReference>
<dbReference type="GO" id="GO:0003824">
    <property type="term" value="F:catalytic activity"/>
    <property type="evidence" value="ECO:0007669"/>
    <property type="project" value="InterPro"/>
</dbReference>
<dbReference type="EMBL" id="ASHL01000003">
    <property type="protein sequence ID" value="EPD13429.1"/>
    <property type="molecule type" value="Genomic_DNA"/>
</dbReference>
<dbReference type="Gene3D" id="3.30.1540.10">
    <property type="entry name" value="formyl-coa transferase, domain 3"/>
    <property type="match status" value="1"/>
</dbReference>
<dbReference type="SUPFAM" id="SSF89796">
    <property type="entry name" value="CoA-transferase family III (CaiB/BaiF)"/>
    <property type="match status" value="1"/>
</dbReference>
<dbReference type="InterPro" id="IPR044855">
    <property type="entry name" value="CoA-Trfase_III_dom3_sf"/>
</dbReference>
<evidence type="ECO:0000313" key="1">
    <source>
        <dbReference type="EMBL" id="EPD13429.1"/>
    </source>
</evidence>
<sequence length="278" mass="30475">MFKPLKNITIVTIALNLPGPLAAKRFCELGANVVKVEPPQGDPFEQYCPEWYAQLNEGQQREVIDIKSTEGRAQLNTLLSSATLLLTAQRPAALERLGLGWNELHEKFPLLNHLAVVGYPPPNDNHAGHDLTYQAALGLLNPPHMPKTLTADLAGAERAAFEGLAMIMATREGAKARQTLVALSDGAEYMAQPFNYGLTSDGGLLSGALAEYDLYETLDGWVAVAALESHFKTKFKQQLALKSFNKQEVAIRLKQKSSSEWVAWANQQDIPLVAVKKD</sequence>
<comment type="caution">
    <text evidence="1">The sequence shown here is derived from an EMBL/GenBank/DDBJ whole genome shotgun (WGS) entry which is preliminary data.</text>
</comment>
<reference evidence="1 2" key="1">
    <citation type="journal article" date="2013" name="Genome Announc.">
        <title>Genome Sequence of the Pyrene- and Fluoranthene-Degrading Bacterium Cycloclasticus sp. Strain PY97M.</title>
        <authorList>
            <person name="Cui Z."/>
            <person name="Xu G."/>
            <person name="Li Q."/>
            <person name="Gao W."/>
            <person name="Zheng L."/>
        </authorList>
    </citation>
    <scope>NUCLEOTIDE SEQUENCE [LARGE SCALE GENOMIC DNA]</scope>
    <source>
        <strain evidence="1 2">PY97M</strain>
    </source>
</reference>
<proteinExistence type="predicted"/>
<gene>
    <name evidence="1" type="ORF">L196_05236</name>
</gene>
<dbReference type="Gene3D" id="3.40.50.10540">
    <property type="entry name" value="Crotonobetainyl-coa:carnitine coa-transferase, domain 1"/>
    <property type="match status" value="1"/>
</dbReference>
<keyword evidence="2" id="KW-1185">Reference proteome</keyword>
<accession>A0AB33Z2J8</accession>
<dbReference type="RefSeq" id="WP_016390212.1">
    <property type="nucleotide sequence ID" value="NZ_KE646806.1"/>
</dbReference>
<organism evidence="1 2">
    <name type="scientific">Cycloclasticus pugetii</name>
    <dbReference type="NCBI Taxonomy" id="34068"/>
    <lineage>
        <taxon>Bacteria</taxon>
        <taxon>Pseudomonadati</taxon>
        <taxon>Pseudomonadota</taxon>
        <taxon>Gammaproteobacteria</taxon>
        <taxon>Thiotrichales</taxon>
        <taxon>Piscirickettsiaceae</taxon>
        <taxon>Cycloclasticus</taxon>
    </lineage>
</organism>
<dbReference type="Proteomes" id="UP000015462">
    <property type="component" value="Unassembled WGS sequence"/>
</dbReference>
<protein>
    <submittedName>
        <fullName evidence="1">L-carnitine dehydratase/bile acid-inducible protein F</fullName>
    </submittedName>
</protein>
<dbReference type="InterPro" id="IPR003673">
    <property type="entry name" value="CoA-Trfase_fam_III"/>
</dbReference>
<dbReference type="InterPro" id="IPR023606">
    <property type="entry name" value="CoA-Trfase_III_dom_1_sf"/>
</dbReference>
<dbReference type="PANTHER" id="PTHR48228">
    <property type="entry name" value="SUCCINYL-COA--D-CITRAMALATE COA-TRANSFERASE"/>
    <property type="match status" value="1"/>
</dbReference>